<keyword evidence="2" id="KW-0238">DNA-binding</keyword>
<dbReference type="InterPro" id="IPR036388">
    <property type="entry name" value="WH-like_DNA-bd_sf"/>
</dbReference>
<evidence type="ECO:0000259" key="4">
    <source>
        <dbReference type="PROSITE" id="PS50987"/>
    </source>
</evidence>
<dbReference type="PRINTS" id="PR00778">
    <property type="entry name" value="HTHARSR"/>
</dbReference>
<reference evidence="5 6" key="1">
    <citation type="journal article" date="2023" name="Int. J. Syst. Evol. Microbiol.">
        <title>Winogradskyella bathintestinalis sp. nov., isolated from the intestine of the deep-sea loosejaw dragonfish, Malacosteus niger.</title>
        <authorList>
            <person name="Uniacke-Lowe S."/>
            <person name="Johnson C.N."/>
            <person name="Stanton C."/>
            <person name="Hill C."/>
            <person name="Ross P."/>
        </authorList>
    </citation>
    <scope>NUCLEOTIDE SEQUENCE [LARGE SCALE GENOMIC DNA]</scope>
    <source>
        <strain evidence="5 6">APC 3343</strain>
    </source>
</reference>
<evidence type="ECO:0000256" key="1">
    <source>
        <dbReference type="ARBA" id="ARBA00023015"/>
    </source>
</evidence>
<dbReference type="PROSITE" id="PS50987">
    <property type="entry name" value="HTH_ARSR_2"/>
    <property type="match status" value="1"/>
</dbReference>
<dbReference type="Proteomes" id="UP001231197">
    <property type="component" value="Unassembled WGS sequence"/>
</dbReference>
<dbReference type="RefSeq" id="WP_290205761.1">
    <property type="nucleotide sequence ID" value="NZ_JASDDK010000001.1"/>
</dbReference>
<keyword evidence="1" id="KW-0805">Transcription regulation</keyword>
<protein>
    <submittedName>
        <fullName evidence="5">Autorepressor SdpR family transcription factor</fullName>
    </submittedName>
</protein>
<evidence type="ECO:0000313" key="6">
    <source>
        <dbReference type="Proteomes" id="UP001231197"/>
    </source>
</evidence>
<evidence type="ECO:0000256" key="3">
    <source>
        <dbReference type="ARBA" id="ARBA00023163"/>
    </source>
</evidence>
<dbReference type="PANTHER" id="PTHR33154:SF33">
    <property type="entry name" value="TRANSCRIPTIONAL REPRESSOR SDPR"/>
    <property type="match status" value="1"/>
</dbReference>
<sequence>MLFRYLTKYLNQMNSLFKALNDATRRQIVELLKDKDMNAGEIAEQFNISKPSISHHLDLLKRADLITSEKKGQFVEYSLNTSILEDLINWILTLKN</sequence>
<proteinExistence type="predicted"/>
<gene>
    <name evidence="5" type="ORF">QMA06_03280</name>
</gene>
<dbReference type="NCBIfam" id="NF033789">
    <property type="entry name" value="repress_SdpR"/>
    <property type="match status" value="1"/>
</dbReference>
<dbReference type="InterPro" id="IPR001845">
    <property type="entry name" value="HTH_ArsR_DNA-bd_dom"/>
</dbReference>
<dbReference type="Gene3D" id="1.10.10.10">
    <property type="entry name" value="Winged helix-like DNA-binding domain superfamily/Winged helix DNA-binding domain"/>
    <property type="match status" value="1"/>
</dbReference>
<name>A0ABT7ZRY7_9FLAO</name>
<keyword evidence="6" id="KW-1185">Reference proteome</keyword>
<dbReference type="SUPFAM" id="SSF46785">
    <property type="entry name" value="Winged helix' DNA-binding domain"/>
    <property type="match status" value="1"/>
</dbReference>
<evidence type="ECO:0000256" key="2">
    <source>
        <dbReference type="ARBA" id="ARBA00023125"/>
    </source>
</evidence>
<comment type="caution">
    <text evidence="5">The sequence shown here is derived from an EMBL/GenBank/DDBJ whole genome shotgun (WGS) entry which is preliminary data.</text>
</comment>
<dbReference type="SMART" id="SM00418">
    <property type="entry name" value="HTH_ARSR"/>
    <property type="match status" value="1"/>
</dbReference>
<feature type="domain" description="HTH arsR-type" evidence="4">
    <location>
        <begin position="5"/>
        <end position="96"/>
    </location>
</feature>
<organism evidence="5 6">
    <name type="scientific">Winogradskyella bathintestinalis</name>
    <dbReference type="NCBI Taxonomy" id="3035208"/>
    <lineage>
        <taxon>Bacteria</taxon>
        <taxon>Pseudomonadati</taxon>
        <taxon>Bacteroidota</taxon>
        <taxon>Flavobacteriia</taxon>
        <taxon>Flavobacteriales</taxon>
        <taxon>Flavobacteriaceae</taxon>
        <taxon>Winogradskyella</taxon>
    </lineage>
</organism>
<keyword evidence="3" id="KW-0804">Transcription</keyword>
<dbReference type="InterPro" id="IPR011991">
    <property type="entry name" value="ArsR-like_HTH"/>
</dbReference>
<dbReference type="InterPro" id="IPR047796">
    <property type="entry name" value="SdpR-like_repress"/>
</dbReference>
<accession>A0ABT7ZRY7</accession>
<dbReference type="CDD" id="cd00090">
    <property type="entry name" value="HTH_ARSR"/>
    <property type="match status" value="1"/>
</dbReference>
<evidence type="ECO:0000313" key="5">
    <source>
        <dbReference type="EMBL" id="MDN3491729.1"/>
    </source>
</evidence>
<dbReference type="InterPro" id="IPR051081">
    <property type="entry name" value="HTH_MetalResp_TranReg"/>
</dbReference>
<dbReference type="NCBIfam" id="NF033788">
    <property type="entry name" value="HTH_metalloreg"/>
    <property type="match status" value="1"/>
</dbReference>
<dbReference type="EMBL" id="JASDDK010000001">
    <property type="protein sequence ID" value="MDN3491729.1"/>
    <property type="molecule type" value="Genomic_DNA"/>
</dbReference>
<dbReference type="Pfam" id="PF01022">
    <property type="entry name" value="HTH_5"/>
    <property type="match status" value="1"/>
</dbReference>
<dbReference type="PANTHER" id="PTHR33154">
    <property type="entry name" value="TRANSCRIPTIONAL REGULATOR, ARSR FAMILY"/>
    <property type="match status" value="1"/>
</dbReference>
<dbReference type="InterPro" id="IPR036390">
    <property type="entry name" value="WH_DNA-bd_sf"/>
</dbReference>